<gene>
    <name evidence="2" type="ORF">NE237_011063</name>
</gene>
<proteinExistence type="predicted"/>
<evidence type="ECO:0000259" key="1">
    <source>
        <dbReference type="Pfam" id="PF03478"/>
    </source>
</evidence>
<dbReference type="Pfam" id="PF03478">
    <property type="entry name" value="Beta-prop_KIB1-4"/>
    <property type="match status" value="1"/>
</dbReference>
<dbReference type="PANTHER" id="PTHR44259:SF114">
    <property type="entry name" value="OS06G0707300 PROTEIN"/>
    <property type="match status" value="1"/>
</dbReference>
<dbReference type="EMBL" id="JAMYWD010000011">
    <property type="protein sequence ID" value="KAJ4954280.1"/>
    <property type="molecule type" value="Genomic_DNA"/>
</dbReference>
<name>A0A9Q0GXG1_9MAGN</name>
<dbReference type="OrthoDB" id="642536at2759"/>
<dbReference type="AlphaFoldDB" id="A0A9Q0GXG1"/>
<dbReference type="InterPro" id="IPR050942">
    <property type="entry name" value="F-box_BR-signaling"/>
</dbReference>
<reference evidence="2" key="1">
    <citation type="journal article" date="2023" name="Plant J.">
        <title>The genome of the king protea, Protea cynaroides.</title>
        <authorList>
            <person name="Chang J."/>
            <person name="Duong T.A."/>
            <person name="Schoeman C."/>
            <person name="Ma X."/>
            <person name="Roodt D."/>
            <person name="Barker N."/>
            <person name="Li Z."/>
            <person name="Van de Peer Y."/>
            <person name="Mizrachi E."/>
        </authorList>
    </citation>
    <scope>NUCLEOTIDE SEQUENCE</scope>
    <source>
        <tissue evidence="2">Young leaves</tissue>
    </source>
</reference>
<sequence length="290" mass="33740">MLPSNGNIETRNFFTLSSGKCYCCGSTEGWLITVEESTGEIQLFNPVSRGCILLPSLSTFSYISSTLQFYLRTLVEHQIILYWPLCIDKRLAYYKSRADGWTAMTTGWIWFVDVIFYKDYSMPVSNNGSVLTYDFSSKPPMETLISGRQPEGRTCERYYLVESLGDLLLVLRHFEWFDNDDTGLHFRSTIRFQVRKWDESKQKWIGMKSIGDSILFLGYDCSMSVVAQDFLKCKRKSIYFNCDCCYRLGRPFRYNDIGVFNIENASVEPFYDSSFPIWITPTYPYLLDCI</sequence>
<evidence type="ECO:0000313" key="3">
    <source>
        <dbReference type="Proteomes" id="UP001141806"/>
    </source>
</evidence>
<feature type="domain" description="KIB1-4 beta-propeller" evidence="1">
    <location>
        <begin position="18"/>
        <end position="261"/>
    </location>
</feature>
<dbReference type="PANTHER" id="PTHR44259">
    <property type="entry name" value="OS07G0183000 PROTEIN-RELATED"/>
    <property type="match status" value="1"/>
</dbReference>
<protein>
    <recommendedName>
        <fullName evidence="1">KIB1-4 beta-propeller domain-containing protein</fullName>
    </recommendedName>
</protein>
<dbReference type="Proteomes" id="UP001141806">
    <property type="component" value="Unassembled WGS sequence"/>
</dbReference>
<keyword evidence="3" id="KW-1185">Reference proteome</keyword>
<organism evidence="2 3">
    <name type="scientific">Protea cynaroides</name>
    <dbReference type="NCBI Taxonomy" id="273540"/>
    <lineage>
        <taxon>Eukaryota</taxon>
        <taxon>Viridiplantae</taxon>
        <taxon>Streptophyta</taxon>
        <taxon>Embryophyta</taxon>
        <taxon>Tracheophyta</taxon>
        <taxon>Spermatophyta</taxon>
        <taxon>Magnoliopsida</taxon>
        <taxon>Proteales</taxon>
        <taxon>Proteaceae</taxon>
        <taxon>Protea</taxon>
    </lineage>
</organism>
<dbReference type="InterPro" id="IPR005174">
    <property type="entry name" value="KIB1-4_b-propeller"/>
</dbReference>
<comment type="caution">
    <text evidence="2">The sequence shown here is derived from an EMBL/GenBank/DDBJ whole genome shotgun (WGS) entry which is preliminary data.</text>
</comment>
<accession>A0A9Q0GXG1</accession>
<evidence type="ECO:0000313" key="2">
    <source>
        <dbReference type="EMBL" id="KAJ4954280.1"/>
    </source>
</evidence>